<feature type="domain" description="Integrase catalytic" evidence="1">
    <location>
        <begin position="1"/>
        <end position="110"/>
    </location>
</feature>
<dbReference type="InterPro" id="IPR036397">
    <property type="entry name" value="RNaseH_sf"/>
</dbReference>
<proteinExistence type="predicted"/>
<organism evidence="2 4">
    <name type="scientific">Didymodactylos carnosus</name>
    <dbReference type="NCBI Taxonomy" id="1234261"/>
    <lineage>
        <taxon>Eukaryota</taxon>
        <taxon>Metazoa</taxon>
        <taxon>Spiralia</taxon>
        <taxon>Gnathifera</taxon>
        <taxon>Rotifera</taxon>
        <taxon>Eurotatoria</taxon>
        <taxon>Bdelloidea</taxon>
        <taxon>Philodinida</taxon>
        <taxon>Philodinidae</taxon>
        <taxon>Didymodactylos</taxon>
    </lineage>
</organism>
<comment type="caution">
    <text evidence="2">The sequence shown here is derived from an EMBL/GenBank/DDBJ whole genome shotgun (WGS) entry which is preliminary data.</text>
</comment>
<dbReference type="Gene3D" id="3.30.420.10">
    <property type="entry name" value="Ribonuclease H-like superfamily/Ribonuclease H"/>
    <property type="match status" value="1"/>
</dbReference>
<protein>
    <recommendedName>
        <fullName evidence="1">Integrase catalytic domain-containing protein</fullName>
    </recommendedName>
</protein>
<dbReference type="AlphaFoldDB" id="A0A814NSW5"/>
<dbReference type="Proteomes" id="UP000663829">
    <property type="component" value="Unassembled WGS sequence"/>
</dbReference>
<gene>
    <name evidence="2" type="ORF">GPM918_LOCUS18483</name>
    <name evidence="3" type="ORF">SRO942_LOCUS18480</name>
</gene>
<dbReference type="PROSITE" id="PS50994">
    <property type="entry name" value="INTEGRASE"/>
    <property type="match status" value="1"/>
</dbReference>
<dbReference type="PANTHER" id="PTHR46585">
    <property type="entry name" value="INTEGRASE CORE DOMAIN CONTAINING PROTEIN"/>
    <property type="match status" value="1"/>
</dbReference>
<sequence>MSGVMTRLQIDLIDMRTRPDVVLSDTVYLWILDCIDHFSKFSWASPLLTKSANEVALRLKELFYVFEPPRLLHSDNGREFVASVIDGLKVLFPSMCFVRGRPRHPQSQGC</sequence>
<dbReference type="OrthoDB" id="6343797at2759"/>
<evidence type="ECO:0000313" key="3">
    <source>
        <dbReference type="EMBL" id="CAF3860856.1"/>
    </source>
</evidence>
<evidence type="ECO:0000259" key="1">
    <source>
        <dbReference type="PROSITE" id="PS50994"/>
    </source>
</evidence>
<name>A0A814NSW5_9BILA</name>
<evidence type="ECO:0000313" key="2">
    <source>
        <dbReference type="EMBL" id="CAF1095491.1"/>
    </source>
</evidence>
<dbReference type="GO" id="GO:0015074">
    <property type="term" value="P:DNA integration"/>
    <property type="evidence" value="ECO:0007669"/>
    <property type="project" value="InterPro"/>
</dbReference>
<dbReference type="EMBL" id="CAJOBC010005350">
    <property type="protein sequence ID" value="CAF3860856.1"/>
    <property type="molecule type" value="Genomic_DNA"/>
</dbReference>
<dbReference type="EMBL" id="CAJNOQ010005350">
    <property type="protein sequence ID" value="CAF1095491.1"/>
    <property type="molecule type" value="Genomic_DNA"/>
</dbReference>
<dbReference type="SUPFAM" id="SSF53098">
    <property type="entry name" value="Ribonuclease H-like"/>
    <property type="match status" value="1"/>
</dbReference>
<evidence type="ECO:0000313" key="4">
    <source>
        <dbReference type="Proteomes" id="UP000663829"/>
    </source>
</evidence>
<dbReference type="InterPro" id="IPR001584">
    <property type="entry name" value="Integrase_cat-core"/>
</dbReference>
<accession>A0A814NSW5</accession>
<reference evidence="2" key="1">
    <citation type="submission" date="2021-02" db="EMBL/GenBank/DDBJ databases">
        <authorList>
            <person name="Nowell W R."/>
        </authorList>
    </citation>
    <scope>NUCLEOTIDE SEQUENCE</scope>
</reference>
<dbReference type="InterPro" id="IPR012337">
    <property type="entry name" value="RNaseH-like_sf"/>
</dbReference>
<feature type="non-terminal residue" evidence="2">
    <location>
        <position position="1"/>
    </location>
</feature>
<dbReference type="GO" id="GO:0003676">
    <property type="term" value="F:nucleic acid binding"/>
    <property type="evidence" value="ECO:0007669"/>
    <property type="project" value="InterPro"/>
</dbReference>
<keyword evidence="4" id="KW-1185">Reference proteome</keyword>
<dbReference type="Proteomes" id="UP000681722">
    <property type="component" value="Unassembled WGS sequence"/>
</dbReference>